<evidence type="ECO:0000259" key="9">
    <source>
        <dbReference type="Pfam" id="PF00370"/>
    </source>
</evidence>
<keyword evidence="2" id="KW-0547">Nucleotide-binding</keyword>
<keyword evidence="1 8" id="KW-0808">Transferase</keyword>
<name>A0A3N2DAJ0_9MICO</name>
<dbReference type="EMBL" id="RKHQ01000001">
    <property type="protein sequence ID" value="ROR96464.1"/>
    <property type="molecule type" value="Genomic_DNA"/>
</dbReference>
<comment type="similarity">
    <text evidence="8">Belongs to the ribulokinase family.</text>
</comment>
<dbReference type="InterPro" id="IPR043129">
    <property type="entry name" value="ATPase_NBD"/>
</dbReference>
<dbReference type="SUPFAM" id="SSF53067">
    <property type="entry name" value="Actin-like ATPase domain"/>
    <property type="match status" value="2"/>
</dbReference>
<dbReference type="Gene3D" id="3.30.420.40">
    <property type="match status" value="2"/>
</dbReference>
<dbReference type="GO" id="GO:0005737">
    <property type="term" value="C:cytoplasm"/>
    <property type="evidence" value="ECO:0007669"/>
    <property type="project" value="TreeGrafter"/>
</dbReference>
<evidence type="ECO:0000313" key="12">
    <source>
        <dbReference type="Proteomes" id="UP000275356"/>
    </source>
</evidence>
<dbReference type="UniPathway" id="UPA00145">
    <property type="reaction ID" value="UER00566"/>
</dbReference>
<dbReference type="CDD" id="cd07781">
    <property type="entry name" value="ASKHA_NBD_FGGY_L-RBK"/>
    <property type="match status" value="1"/>
</dbReference>
<dbReference type="InterPro" id="IPR018484">
    <property type="entry name" value="FGGY_N"/>
</dbReference>
<keyword evidence="12" id="KW-1185">Reference proteome</keyword>
<evidence type="ECO:0000256" key="5">
    <source>
        <dbReference type="ARBA" id="ARBA00022935"/>
    </source>
</evidence>
<dbReference type="PIRSF" id="PIRSF000538">
    <property type="entry name" value="GlpK"/>
    <property type="match status" value="1"/>
</dbReference>
<gene>
    <name evidence="11" type="ORF">EDD28_1049</name>
</gene>
<dbReference type="GO" id="GO:0005524">
    <property type="term" value="F:ATP binding"/>
    <property type="evidence" value="ECO:0007669"/>
    <property type="project" value="UniProtKB-UniRule"/>
</dbReference>
<proteinExistence type="inferred from homology"/>
<dbReference type="GO" id="GO:0019569">
    <property type="term" value="P:L-arabinose catabolic process to D-xylulose 5-phosphate"/>
    <property type="evidence" value="ECO:0007669"/>
    <property type="project" value="UniProtKB-UniPathway"/>
</dbReference>
<sequence length="560" mass="59100">MPYAIGIDYGTQSARAELVDLVDGTIVASAEGGYPHGVMETRLPSGAQLGPGWALQDGRDYWDLLVRLVRRLVAGVDPDAVVGIGLDSTSCSVLPLDAEMEPLSSHPEFEDVPLAHLALWKHHAAQPYADRLTRIAAERGEPFLARYGGRISSEWLIPKIMQVAAEAPDVYRAAHRFSEVADWLCFKLTGTHVKSNVMAGYKSLWEEGTGYPGTDFFAALDPLLENVVAEKLPAPVRTVGGRVGHLSPAVAAELGLTTRTAVAVAQSDACVVPAALGMDQVGQLVMSIGTSTCHLLLGDVQREVPGMCGAVKDGTSPGFVSYELGQAAVGDIFDWFVRTCVPDAVVEQARAAGIGTHELLERQAAALAVGASGLVALDWWNGNRSILVDADLTGVVVGLTLASTPAEIYRALIEATAFGTRTIVETLRESGVPVTELYAAGGIPSKNALLVQVYADVCGMDVLVPALAQSAAYGSALFGAVAAGREAGGFDTVAEATDALGCREFTRYRPREDAVAAYHPLYEIYRELHDLLGAANGPLKRLRAVADAASRPSGTPAYPA</sequence>
<protein>
    <recommendedName>
        <fullName evidence="7 8">Ribulokinase</fullName>
        <ecNumber evidence="7 8">2.7.1.16</ecNumber>
    </recommendedName>
</protein>
<reference evidence="11 12" key="1">
    <citation type="submission" date="2018-11" db="EMBL/GenBank/DDBJ databases">
        <title>Sequencing the genomes of 1000 actinobacteria strains.</title>
        <authorList>
            <person name="Klenk H.-P."/>
        </authorList>
    </citation>
    <scope>NUCLEOTIDE SEQUENCE [LARGE SCALE GENOMIC DNA]</scope>
    <source>
        <strain evidence="11 12">DSM 13521</strain>
    </source>
</reference>
<dbReference type="Pfam" id="PF00370">
    <property type="entry name" value="FGGY_N"/>
    <property type="match status" value="1"/>
</dbReference>
<organism evidence="11 12">
    <name type="scientific">Salana multivorans</name>
    <dbReference type="NCBI Taxonomy" id="120377"/>
    <lineage>
        <taxon>Bacteria</taxon>
        <taxon>Bacillati</taxon>
        <taxon>Actinomycetota</taxon>
        <taxon>Actinomycetes</taxon>
        <taxon>Micrococcales</taxon>
        <taxon>Beutenbergiaceae</taxon>
        <taxon>Salana</taxon>
    </lineage>
</organism>
<keyword evidence="5 8" id="KW-0054">Arabinose catabolism</keyword>
<feature type="domain" description="Carbohydrate kinase FGGY N-terminal" evidence="9">
    <location>
        <begin position="3"/>
        <end position="269"/>
    </location>
</feature>
<comment type="pathway">
    <text evidence="8">Carbohydrate degradation; L-arabinose degradation via L-ribulose; D-xylulose 5-phosphate from L-arabinose (bacterial route): step 2/3.</text>
</comment>
<evidence type="ECO:0000256" key="8">
    <source>
        <dbReference type="RuleBase" id="RU003455"/>
    </source>
</evidence>
<comment type="catalytic activity">
    <reaction evidence="8">
        <text>L-ribulose + ATP = L-ribulose 5-phosphate + ADP + H(+)</text>
        <dbReference type="Rhea" id="RHEA:22072"/>
        <dbReference type="ChEBI" id="CHEBI:15378"/>
        <dbReference type="ChEBI" id="CHEBI:16880"/>
        <dbReference type="ChEBI" id="CHEBI:30616"/>
        <dbReference type="ChEBI" id="CHEBI:58226"/>
        <dbReference type="ChEBI" id="CHEBI:456216"/>
        <dbReference type="EC" id="2.7.1.16"/>
    </reaction>
</comment>
<keyword evidence="6 8" id="KW-0119">Carbohydrate metabolism</keyword>
<keyword evidence="4" id="KW-0067">ATP-binding</keyword>
<evidence type="ECO:0000256" key="2">
    <source>
        <dbReference type="ARBA" id="ARBA00022741"/>
    </source>
</evidence>
<dbReference type="RefSeq" id="WP_123738639.1">
    <property type="nucleotide sequence ID" value="NZ_RKHQ01000001.1"/>
</dbReference>
<dbReference type="NCBIfam" id="TIGR01234">
    <property type="entry name" value="L-ribulokinase"/>
    <property type="match status" value="1"/>
</dbReference>
<comment type="caution">
    <text evidence="11">The sequence shown here is derived from an EMBL/GenBank/DDBJ whole genome shotgun (WGS) entry which is preliminary data.</text>
</comment>
<dbReference type="InterPro" id="IPR005929">
    <property type="entry name" value="Ribulokinase"/>
</dbReference>
<dbReference type="PANTHER" id="PTHR43435:SF4">
    <property type="entry name" value="FGGY CARBOHYDRATE KINASE DOMAIN-CONTAINING PROTEIN"/>
    <property type="match status" value="1"/>
</dbReference>
<dbReference type="PANTHER" id="PTHR43435">
    <property type="entry name" value="RIBULOKINASE"/>
    <property type="match status" value="1"/>
</dbReference>
<evidence type="ECO:0000256" key="4">
    <source>
        <dbReference type="ARBA" id="ARBA00022840"/>
    </source>
</evidence>
<keyword evidence="3 8" id="KW-0418">Kinase</keyword>
<evidence type="ECO:0000256" key="6">
    <source>
        <dbReference type="ARBA" id="ARBA00023277"/>
    </source>
</evidence>
<evidence type="ECO:0000259" key="10">
    <source>
        <dbReference type="Pfam" id="PF02782"/>
    </source>
</evidence>
<dbReference type="InterPro" id="IPR018485">
    <property type="entry name" value="FGGY_C"/>
</dbReference>
<evidence type="ECO:0000256" key="3">
    <source>
        <dbReference type="ARBA" id="ARBA00022777"/>
    </source>
</evidence>
<dbReference type="PROSITE" id="PS00445">
    <property type="entry name" value="FGGY_KINASES_2"/>
    <property type="match status" value="1"/>
</dbReference>
<dbReference type="GO" id="GO:0008741">
    <property type="term" value="F:ribulokinase activity"/>
    <property type="evidence" value="ECO:0007669"/>
    <property type="project" value="UniProtKB-UniRule"/>
</dbReference>
<evidence type="ECO:0000313" key="11">
    <source>
        <dbReference type="EMBL" id="ROR96464.1"/>
    </source>
</evidence>
<dbReference type="InterPro" id="IPR000577">
    <property type="entry name" value="Carb_kinase_FGGY"/>
</dbReference>
<dbReference type="InterPro" id="IPR018483">
    <property type="entry name" value="Carb_kinase_FGGY_CS"/>
</dbReference>
<dbReference type="AlphaFoldDB" id="A0A3N2DAJ0"/>
<dbReference type="Pfam" id="PF02782">
    <property type="entry name" value="FGGY_C"/>
    <property type="match status" value="1"/>
</dbReference>
<accession>A0A3N2DAJ0</accession>
<dbReference type="OrthoDB" id="9805576at2"/>
<dbReference type="EC" id="2.7.1.16" evidence="7 8"/>
<dbReference type="GO" id="GO:0019150">
    <property type="term" value="F:D-ribulokinase activity"/>
    <property type="evidence" value="ECO:0007669"/>
    <property type="project" value="TreeGrafter"/>
</dbReference>
<evidence type="ECO:0000256" key="1">
    <source>
        <dbReference type="ARBA" id="ARBA00022679"/>
    </source>
</evidence>
<dbReference type="Proteomes" id="UP000275356">
    <property type="component" value="Unassembled WGS sequence"/>
</dbReference>
<evidence type="ECO:0000256" key="7">
    <source>
        <dbReference type="NCBIfam" id="TIGR01234"/>
    </source>
</evidence>
<feature type="domain" description="Carbohydrate kinase FGGY C-terminal" evidence="10">
    <location>
        <begin position="284"/>
        <end position="483"/>
    </location>
</feature>
<dbReference type="NCBIfam" id="NF003154">
    <property type="entry name" value="PRK04123.1"/>
    <property type="match status" value="1"/>
</dbReference>